<keyword evidence="3" id="KW-0808">Transferase</keyword>
<dbReference type="GO" id="GO:0008233">
    <property type="term" value="F:peptidase activity"/>
    <property type="evidence" value="ECO:0007669"/>
    <property type="project" value="UniProtKB-KW"/>
</dbReference>
<dbReference type="InterPro" id="IPR001878">
    <property type="entry name" value="Znf_CCHC"/>
</dbReference>
<keyword evidence="2" id="KW-0645">Protease</keyword>
<dbReference type="GO" id="GO:0003676">
    <property type="term" value="F:nucleic acid binding"/>
    <property type="evidence" value="ECO:0007669"/>
    <property type="project" value="InterPro"/>
</dbReference>
<evidence type="ECO:0000256" key="1">
    <source>
        <dbReference type="ARBA" id="ARBA00012493"/>
    </source>
</evidence>
<dbReference type="GO" id="GO:0006508">
    <property type="term" value="P:proteolysis"/>
    <property type="evidence" value="ECO:0007669"/>
    <property type="project" value="UniProtKB-KW"/>
</dbReference>
<comment type="caution">
    <text evidence="15">The sequence shown here is derived from an EMBL/GenBank/DDBJ whole genome shotgun (WGS) entry which is preliminary data.</text>
</comment>
<name>A0A8J6D2K8_9ROSI</name>
<feature type="region of interest" description="Disordered" evidence="11">
    <location>
        <begin position="379"/>
        <end position="431"/>
    </location>
</feature>
<reference evidence="15 16" key="1">
    <citation type="journal article" date="2021" name="bioRxiv">
        <title>The Gossypium anomalum genome as a resource for cotton improvement and evolutionary analysis of hybrid incompatibility.</title>
        <authorList>
            <person name="Grover C.E."/>
            <person name="Yuan D."/>
            <person name="Arick M.A."/>
            <person name="Miller E.R."/>
            <person name="Hu G."/>
            <person name="Peterson D.G."/>
            <person name="Wendel J.F."/>
            <person name="Udall J.A."/>
        </authorList>
    </citation>
    <scope>NUCLEOTIDE SEQUENCE [LARGE SCALE GENOMIC DNA]</scope>
    <source>
        <strain evidence="15">JFW-Udall</strain>
        <tissue evidence="15">Leaf</tissue>
    </source>
</reference>
<dbReference type="FunFam" id="3.30.70.270:FF:000020">
    <property type="entry name" value="Transposon Tf2-6 polyprotein-like Protein"/>
    <property type="match status" value="1"/>
</dbReference>
<dbReference type="SUPFAM" id="SSF56672">
    <property type="entry name" value="DNA/RNA polymerases"/>
    <property type="match status" value="2"/>
</dbReference>
<dbReference type="InterPro" id="IPR001584">
    <property type="entry name" value="Integrase_cat-core"/>
</dbReference>
<proteinExistence type="predicted"/>
<feature type="compositionally biased region" description="Low complexity" evidence="11">
    <location>
        <begin position="484"/>
        <end position="502"/>
    </location>
</feature>
<dbReference type="InterPro" id="IPR000477">
    <property type="entry name" value="RT_dom"/>
</dbReference>
<dbReference type="EMBL" id="JAHUZN010000007">
    <property type="protein sequence ID" value="KAG8488933.1"/>
    <property type="molecule type" value="Genomic_DNA"/>
</dbReference>
<dbReference type="Pfam" id="PF08284">
    <property type="entry name" value="RVP_2"/>
    <property type="match status" value="1"/>
</dbReference>
<dbReference type="InterPro" id="IPR012337">
    <property type="entry name" value="RNaseH-like_sf"/>
</dbReference>
<accession>A0A8J6D2K8</accession>
<feature type="compositionally biased region" description="Polar residues" evidence="11">
    <location>
        <begin position="1518"/>
        <end position="1531"/>
    </location>
</feature>
<dbReference type="FunFam" id="3.10.10.10:FF:000007">
    <property type="entry name" value="Retrovirus-related Pol polyprotein from transposon 17.6-like Protein"/>
    <property type="match status" value="2"/>
</dbReference>
<dbReference type="Gene3D" id="3.30.70.270">
    <property type="match status" value="3"/>
</dbReference>
<dbReference type="PANTHER" id="PTHR37984">
    <property type="entry name" value="PROTEIN CBG26694"/>
    <property type="match status" value="1"/>
</dbReference>
<keyword evidence="7" id="KW-0378">Hydrolase</keyword>
<feature type="domain" description="Integrase catalytic" evidence="14">
    <location>
        <begin position="1045"/>
        <end position="1212"/>
    </location>
</feature>
<dbReference type="InterPro" id="IPR056924">
    <property type="entry name" value="SH3_Tf2-1"/>
</dbReference>
<feature type="compositionally biased region" description="Polar residues" evidence="11">
    <location>
        <begin position="1758"/>
        <end position="1768"/>
    </location>
</feature>
<dbReference type="SUPFAM" id="SSF53098">
    <property type="entry name" value="Ribonuclease H-like"/>
    <property type="match status" value="1"/>
</dbReference>
<dbReference type="PANTHER" id="PTHR37984:SF5">
    <property type="entry name" value="PROTEIN NYNRIN-LIKE"/>
    <property type="match status" value="1"/>
</dbReference>
<feature type="region of interest" description="Disordered" evidence="11">
    <location>
        <begin position="1718"/>
        <end position="1773"/>
    </location>
</feature>
<evidence type="ECO:0000256" key="10">
    <source>
        <dbReference type="PROSITE-ProRule" id="PRU00047"/>
    </source>
</evidence>
<keyword evidence="16" id="KW-1185">Reference proteome</keyword>
<keyword evidence="8" id="KW-0695">RNA-directed DNA polymerase</keyword>
<dbReference type="CDD" id="cd01647">
    <property type="entry name" value="RT_LTR"/>
    <property type="match status" value="2"/>
</dbReference>
<dbReference type="InterPro" id="IPR043128">
    <property type="entry name" value="Rev_trsase/Diguanyl_cyclase"/>
</dbReference>
<feature type="domain" description="Reverse transcriptase" evidence="13">
    <location>
        <begin position="509"/>
        <end position="762"/>
    </location>
</feature>
<feature type="domain" description="CCHC-type" evidence="12">
    <location>
        <begin position="1797"/>
        <end position="1812"/>
    </location>
</feature>
<dbReference type="Gene3D" id="4.10.60.10">
    <property type="entry name" value="Zinc finger, CCHC-type"/>
    <property type="match status" value="1"/>
</dbReference>
<evidence type="ECO:0000259" key="13">
    <source>
        <dbReference type="PROSITE" id="PS50878"/>
    </source>
</evidence>
<feature type="region of interest" description="Disordered" evidence="11">
    <location>
        <begin position="1817"/>
        <end position="1857"/>
    </location>
</feature>
<keyword evidence="10" id="KW-0863">Zinc-finger</keyword>
<feature type="region of interest" description="Disordered" evidence="11">
    <location>
        <begin position="474"/>
        <end position="522"/>
    </location>
</feature>
<keyword evidence="6" id="KW-0255">Endonuclease</keyword>
<dbReference type="Gene3D" id="2.40.70.10">
    <property type="entry name" value="Acid Proteases"/>
    <property type="match status" value="1"/>
</dbReference>
<feature type="domain" description="Reverse transcriptase" evidence="13">
    <location>
        <begin position="2101"/>
        <end position="2257"/>
    </location>
</feature>
<dbReference type="Proteomes" id="UP000701853">
    <property type="component" value="Chromosome 7"/>
</dbReference>
<keyword evidence="4" id="KW-0548">Nucleotidyltransferase</keyword>
<evidence type="ECO:0000256" key="5">
    <source>
        <dbReference type="ARBA" id="ARBA00022722"/>
    </source>
</evidence>
<feature type="region of interest" description="Disordered" evidence="11">
    <location>
        <begin position="1510"/>
        <end position="1536"/>
    </location>
</feature>
<evidence type="ECO:0000256" key="8">
    <source>
        <dbReference type="ARBA" id="ARBA00022918"/>
    </source>
</evidence>
<evidence type="ECO:0000259" key="12">
    <source>
        <dbReference type="PROSITE" id="PS50158"/>
    </source>
</evidence>
<dbReference type="GO" id="GO:0015074">
    <property type="term" value="P:DNA integration"/>
    <property type="evidence" value="ECO:0007669"/>
    <property type="project" value="InterPro"/>
</dbReference>
<dbReference type="OrthoDB" id="2013610at2759"/>
<dbReference type="SUPFAM" id="SSF50630">
    <property type="entry name" value="Acid proteases"/>
    <property type="match status" value="1"/>
</dbReference>
<keyword evidence="9" id="KW-0511">Multifunctional enzyme</keyword>
<evidence type="ECO:0000256" key="6">
    <source>
        <dbReference type="ARBA" id="ARBA00022759"/>
    </source>
</evidence>
<evidence type="ECO:0000256" key="2">
    <source>
        <dbReference type="ARBA" id="ARBA00022670"/>
    </source>
</evidence>
<dbReference type="EC" id="2.7.7.49" evidence="1"/>
<feature type="region of interest" description="Disordered" evidence="11">
    <location>
        <begin position="166"/>
        <end position="194"/>
    </location>
</feature>
<organism evidence="15 16">
    <name type="scientific">Gossypium anomalum</name>
    <dbReference type="NCBI Taxonomy" id="47600"/>
    <lineage>
        <taxon>Eukaryota</taxon>
        <taxon>Viridiplantae</taxon>
        <taxon>Streptophyta</taxon>
        <taxon>Embryophyta</taxon>
        <taxon>Tracheophyta</taxon>
        <taxon>Spermatophyta</taxon>
        <taxon>Magnoliopsida</taxon>
        <taxon>eudicotyledons</taxon>
        <taxon>Gunneridae</taxon>
        <taxon>Pentapetalae</taxon>
        <taxon>rosids</taxon>
        <taxon>malvids</taxon>
        <taxon>Malvales</taxon>
        <taxon>Malvaceae</taxon>
        <taxon>Malvoideae</taxon>
        <taxon>Gossypium</taxon>
    </lineage>
</organism>
<dbReference type="Gene3D" id="3.10.10.10">
    <property type="entry name" value="HIV Type 1 Reverse Transcriptase, subunit A, domain 1"/>
    <property type="match status" value="2"/>
</dbReference>
<evidence type="ECO:0000256" key="9">
    <source>
        <dbReference type="ARBA" id="ARBA00023268"/>
    </source>
</evidence>
<dbReference type="InterPro" id="IPR041577">
    <property type="entry name" value="RT_RNaseH_2"/>
</dbReference>
<dbReference type="InterPro" id="IPR036397">
    <property type="entry name" value="RNaseH_sf"/>
</dbReference>
<keyword evidence="10" id="KW-0862">Zinc</keyword>
<feature type="compositionally biased region" description="Low complexity" evidence="11">
    <location>
        <begin position="1823"/>
        <end position="1841"/>
    </location>
</feature>
<keyword evidence="5" id="KW-0540">Nuclease</keyword>
<evidence type="ECO:0000256" key="4">
    <source>
        <dbReference type="ARBA" id="ARBA00022695"/>
    </source>
</evidence>
<dbReference type="GO" id="GO:0004519">
    <property type="term" value="F:endonuclease activity"/>
    <property type="evidence" value="ECO:0007669"/>
    <property type="project" value="UniProtKB-KW"/>
</dbReference>
<gene>
    <name evidence="15" type="ORF">CXB51_016871</name>
</gene>
<protein>
    <recommendedName>
        <fullName evidence="1">RNA-directed DNA polymerase</fullName>
        <ecNumber evidence="1">2.7.7.49</ecNumber>
    </recommendedName>
</protein>
<evidence type="ECO:0000259" key="14">
    <source>
        <dbReference type="PROSITE" id="PS50994"/>
    </source>
</evidence>
<dbReference type="CDD" id="cd09274">
    <property type="entry name" value="RNase_HI_RT_Ty3"/>
    <property type="match status" value="1"/>
</dbReference>
<dbReference type="InterPro" id="IPR005162">
    <property type="entry name" value="Retrotrans_gag_dom"/>
</dbReference>
<evidence type="ECO:0000256" key="7">
    <source>
        <dbReference type="ARBA" id="ARBA00022801"/>
    </source>
</evidence>
<dbReference type="InterPro" id="IPR041373">
    <property type="entry name" value="RT_RNaseH"/>
</dbReference>
<dbReference type="Pfam" id="PF00098">
    <property type="entry name" value="zf-CCHC"/>
    <property type="match status" value="1"/>
</dbReference>
<dbReference type="Pfam" id="PF03732">
    <property type="entry name" value="Retrotrans_gag"/>
    <property type="match status" value="2"/>
</dbReference>
<dbReference type="PROSITE" id="PS50158">
    <property type="entry name" value="ZF_CCHC"/>
    <property type="match status" value="1"/>
</dbReference>
<sequence>MTKQKEENEKEISYLSRLRKLDGCQRQKKQVGGGGGEQRRRTVALDSIVCRDGWVDLIPTWCVGMDGDGVYRLVANKEPEASASKGKEKVIEDYNGRITADETLGVNYYFELSDEALGAILVSRSQVSRFSIQNIPDSNTNLLLVSELSGLVDSRAKLGSEEMCTRSRELEETESATPSVNPLDNQSPNVGRERNASQLLRDIADALQQIVRTIPATTSVPTVRQAPIKELRKYGATEFQGLKGDDPSAAKNWMKTTKRESVVRHLPYDQITWALFQKEFQKKHIGDLYIEEKKQEFLVLKQGNISVLDYEREFSRLSRYALEYVPTEVDSCKRFLRGLRDEIKIQLVSLRITELVDLVERAKMIEQVLGLEKKSEIGKSAGKRMGTTSSNPLPKRFKESRSDWKSSFSSDRGGRSRGKQITVTTSSVRGPSRGVEIPDCEHCGKKHRGECWKVTRGCFRCGSTDNFIRDCPNIDSAAPVSSQRSVSTARGRGSGRGNSASRGGTGRRSSDIATQQSEARVPARAYVVRKREEGDAHDVVTDSGDRIEVDGIRTSGLARIISAMKAICEFPDVFPKELPGLPPDREVEFAIEVYPGTAPISIPPYRMSPTELKELKIQLQDLLDRGFIRPSISPWGAPLRGASVFSKIDLRSGYYQLKVKESDVPKTAFRTRYGHYEFLVMPFGLTNAPAAFMDLMNRIFQRYLDQFVVVFIDDILVYSKSESEHDRHLRIVLQTLREKQLYGKLSKCEFWLSEVVFLGHVVSADGIRVDSKKIEAIVQWNAPRNVSEVCSFLGLAGYYRRFVNGFSKIALPMTKLLQKNVPFIWDDQCQKSFETLKRMLTEAPVLTLPESGKDFIVYSDASLSGLGCVLMQDGKIWRHYLYGEKCYIYTDHKSLKYLLSQKELNLRQRRWIELLKDYDCVIDYHPGRANVVADALSRKVVIELRAMFARLSITKDGSLLAELRVKPVMFDQIRSAQLEDNKLLKKREMVQNGTAENFSIDNCGCLRFRNRICIPNTSDFKKLILREAHDSSFAMRPGEHQVPTGLLQPINIPEWKWDRITMDFITGLPLSASKKNVIWVIVDRFTKSAHFIAVRTDWSLQKLTDVYIREIVRLHGILISIISDRDPRFTSRFWRQVHESFGTRLSFSTAFHPQTDGQSERVIQVLEDMLRACIIDFEVGWERYLPLAEFVYNNGFQSSIQMAPHEALYGRRCRSPVCWTELNERKVIGPELIKETEETVKKIKDRLKVAFDRQKSYADLKRRDIEYSVGDKVFLKVPPWKKVLRFGRKGKLTQRFIGPYEIVERIGPVAYRLALPSKLQRIHDVFHVSMLRKYRSDPSHIISTEDIEVRPDLSYEEEPVQILAREVKELRNKKVPLVKVLWRNHNVEEGTWEPEETMRVQYPHLFSGKFRGRNLLRGEKCNDLKFTGTGKDWKCSGILRPRVDETLGVNYYFELSDEALGAILVSRSQVSRFSIQNIPDSNTNLLLVSELSGLADSRAKLGSEEMYTGSRELEETESATPSVNPLDNQPPNVGRERNASQLLRDIADALQQIVRTIPATTSVPTVRQAPIKELRKYGATEFQGLKGDDPSAAKNWMETTKRVLQQLDCTPRESLICAVSLLQGEAYLWWESVVRHLPDDQITWALFQKEFQKKYIGDLYIEEKKQEFLVLKQGNMSVLDYERKFSRLSRITELVDLVERAKMIEQVLGLEKKSEIGKSAGKHMGTTSSNPLPKRFKESRSDWNSSFSSDSGGRSRGKQMTVTTSSVRGPSRGVEIPDCEHCGKKHRGECWKVTRGCFRCGSIDHFIRDCPNTDSAALVSSQRSVSTARGRGSGRGNSASRGGTGRRSSDIATQQSEARVPARAYVVRKREEGDAHDVVTGIFLLYSEPVYALIDPGSSHSYINSKLVKSGKLKSEMSKVSIEVSSPLGQTVLVNQVCPRYPVIIQNKTFPIDLLIMPFGDFDIILEMDWLSEYGVILDCYKKKFSIQTDSGDRIKVDGIRTSGPARIISAMKASNLLQQGCSAYLEYVINSDSVGSQCSKIRTVCEFPDVFPEELLGLPPDREVEFAIEVYPGTAPISIPPYRMSPTELKELKIQLQDLLGRGFIRPSISPWGAPVLFIKKKDGFMRLCIDYRQLNKVTIKNKYPLPRIDDLFDKLRGAFVFSKIDLRSGCYQLKVKESDVPKTAFRTRYGHYEFLVMPFGLTNAPAAFMDLMNRIFQRYLYQFVVVFIDDILVYSKSESEHDRHLRIVLQTLREK</sequence>
<dbReference type="InterPro" id="IPR016197">
    <property type="entry name" value="Chromo-like_dom_sf"/>
</dbReference>
<dbReference type="Pfam" id="PF00078">
    <property type="entry name" value="RVT_1"/>
    <property type="match status" value="2"/>
</dbReference>
<dbReference type="PROSITE" id="PS50878">
    <property type="entry name" value="RT_POL"/>
    <property type="match status" value="2"/>
</dbReference>
<dbReference type="Pfam" id="PF24626">
    <property type="entry name" value="SH3_Tf2-1"/>
    <property type="match status" value="1"/>
</dbReference>
<dbReference type="GO" id="GO:0003964">
    <property type="term" value="F:RNA-directed DNA polymerase activity"/>
    <property type="evidence" value="ECO:0007669"/>
    <property type="project" value="UniProtKB-KW"/>
</dbReference>
<evidence type="ECO:0000256" key="3">
    <source>
        <dbReference type="ARBA" id="ARBA00022679"/>
    </source>
</evidence>
<dbReference type="InterPro" id="IPR050951">
    <property type="entry name" value="Retrovirus_Pol_polyprotein"/>
</dbReference>
<dbReference type="Pfam" id="PF17917">
    <property type="entry name" value="RT_RNaseH"/>
    <property type="match status" value="1"/>
</dbReference>
<keyword evidence="10" id="KW-0479">Metal-binding</keyword>
<dbReference type="Gene3D" id="3.30.420.10">
    <property type="entry name" value="Ribonuclease H-like superfamily/Ribonuclease H"/>
    <property type="match status" value="1"/>
</dbReference>
<dbReference type="InterPro" id="IPR043502">
    <property type="entry name" value="DNA/RNA_pol_sf"/>
</dbReference>
<evidence type="ECO:0000313" key="16">
    <source>
        <dbReference type="Proteomes" id="UP000701853"/>
    </source>
</evidence>
<feature type="compositionally biased region" description="Low complexity" evidence="11">
    <location>
        <begin position="1742"/>
        <end position="1752"/>
    </location>
</feature>
<dbReference type="CDD" id="cd00303">
    <property type="entry name" value="retropepsin_like"/>
    <property type="match status" value="1"/>
</dbReference>
<dbReference type="GO" id="GO:0008270">
    <property type="term" value="F:zinc ion binding"/>
    <property type="evidence" value="ECO:0007669"/>
    <property type="project" value="UniProtKB-KW"/>
</dbReference>
<dbReference type="Pfam" id="PF17919">
    <property type="entry name" value="RT_RNaseH_2"/>
    <property type="match status" value="1"/>
</dbReference>
<dbReference type="PROSITE" id="PS50994">
    <property type="entry name" value="INTEGRASE"/>
    <property type="match status" value="1"/>
</dbReference>
<dbReference type="SMART" id="SM00343">
    <property type="entry name" value="ZnF_C2HC"/>
    <property type="match status" value="2"/>
</dbReference>
<feature type="compositionally biased region" description="Polar residues" evidence="11">
    <location>
        <begin position="175"/>
        <end position="189"/>
    </location>
</feature>
<dbReference type="SUPFAM" id="SSF54160">
    <property type="entry name" value="Chromo domain-like"/>
    <property type="match status" value="1"/>
</dbReference>
<evidence type="ECO:0000313" key="15">
    <source>
        <dbReference type="EMBL" id="KAG8488933.1"/>
    </source>
</evidence>
<feature type="compositionally biased region" description="Polar residues" evidence="11">
    <location>
        <begin position="419"/>
        <end position="429"/>
    </location>
</feature>
<dbReference type="InterPro" id="IPR021109">
    <property type="entry name" value="Peptidase_aspartic_dom_sf"/>
</dbReference>
<evidence type="ECO:0000256" key="11">
    <source>
        <dbReference type="SAM" id="MobiDB-lite"/>
    </source>
</evidence>